<evidence type="ECO:0000256" key="1">
    <source>
        <dbReference type="ARBA" id="ARBA00022741"/>
    </source>
</evidence>
<dbReference type="SMART" id="SM00487">
    <property type="entry name" value="DEXDc"/>
    <property type="match status" value="1"/>
</dbReference>
<dbReference type="AlphaFoldDB" id="A0A7X1B9V5"/>
<sequence>MHSFGDLDIHLKIPDLWQQEALHFVKAGQDVVVNAPTGAGKTYLVELIAESYRHGQIVLAVPTRALANDKLREFRAKGWKVGIVTGDVSIDPDAPVVVATLETQKPRFLNGLGPKLFVIDEYQMIGDETRGVNYELCVALAPEGTQLMLLSGSVSNPGDIVSWLQRLGRDAHLVEVKKRPVPLEEIHLDALSFNPPRSVTGFWPRLIAKALMADLGPILIFAPQRKGAEALARQLSAALPVENPLALSPEQKRLAGGLLEKLLSKRIAFHHSGLSYEQRAGLVEPLAKAGQLRVVVSTTGLAAGVNFSMRSVLVTESQFTLGNVQQLIRPDELLQMFGRAGRRGFDTIGYALVAPDRPRLREGKPRPVRRPKLLDWPSLIGILDAAVQNGSEPFETVVEACGRLLGETPATVGVEHCINFPDMPCGLMVDAERARHATANSEEILNSRGSWELRAPLVRLSWKEVQITHEGKLKKALEVPEVVRSIGEGKLCRLQGMFGKKRLLGFLDKKKKSRIQLAKWILEAFSEVGVNLSKRHEIGELSNLPWIKLPECGTLVRTKREGFRLIGLFDLSEVEAAFDRDVFGVALYKPEVRRAYPQECQNCSQLSICENQLSSARSPALSWRQLNLIDKQGRPTFRGQVFSLFQGGEGLAVAAALEDDSYSVDAIARDIANLRAGYRFDDYAQYSHRLSRACRVAYQDRSYEGYLKHGLPPHYGDGAAEVIADWAVSAGQGRKLLTDDLKFGDVQRARQEWLSLLRHIVNAPALPNERWLELQACSREILADDDRRLLVDDLPALEPSQLGRVEHRLRFPRKW</sequence>
<keyword evidence="8" id="KW-1185">Reference proteome</keyword>
<name>A0A7X1B9V5_9BACT</name>
<dbReference type="GO" id="GO:0003676">
    <property type="term" value="F:nucleic acid binding"/>
    <property type="evidence" value="ECO:0007669"/>
    <property type="project" value="InterPro"/>
</dbReference>
<accession>A0A7X1B9V5</accession>
<dbReference type="InterPro" id="IPR014001">
    <property type="entry name" value="Helicase_ATP-bd"/>
</dbReference>
<feature type="domain" description="Helicase ATP-binding" evidence="5">
    <location>
        <begin position="22"/>
        <end position="172"/>
    </location>
</feature>
<comment type="caution">
    <text evidence="7">The sequence shown here is derived from an EMBL/GenBank/DDBJ whole genome shotgun (WGS) entry which is preliminary data.</text>
</comment>
<feature type="domain" description="Helicase C-terminal" evidence="6">
    <location>
        <begin position="207"/>
        <end position="384"/>
    </location>
</feature>
<dbReference type="Pfam" id="PF00271">
    <property type="entry name" value="Helicase_C"/>
    <property type="match status" value="1"/>
</dbReference>
<reference evidence="7 8" key="1">
    <citation type="submission" date="2020-07" db="EMBL/GenBank/DDBJ databases">
        <authorList>
            <person name="Feng X."/>
        </authorList>
    </citation>
    <scope>NUCLEOTIDE SEQUENCE [LARGE SCALE GENOMIC DNA]</scope>
    <source>
        <strain evidence="7 8">JCM23202</strain>
    </source>
</reference>
<dbReference type="PROSITE" id="PS51194">
    <property type="entry name" value="HELICASE_CTER"/>
    <property type="match status" value="1"/>
</dbReference>
<dbReference type="Gene3D" id="3.40.50.300">
    <property type="entry name" value="P-loop containing nucleotide triphosphate hydrolases"/>
    <property type="match status" value="2"/>
</dbReference>
<dbReference type="InterPro" id="IPR011545">
    <property type="entry name" value="DEAD/DEAH_box_helicase_dom"/>
</dbReference>
<dbReference type="Pfam" id="PF00270">
    <property type="entry name" value="DEAD"/>
    <property type="match status" value="1"/>
</dbReference>
<dbReference type="InterPro" id="IPR027417">
    <property type="entry name" value="P-loop_NTPase"/>
</dbReference>
<dbReference type="PANTHER" id="PTHR12131:SF1">
    <property type="entry name" value="ATP-DEPENDENT RNA HELICASE SUPV3L1, MITOCHONDRIAL-RELATED"/>
    <property type="match status" value="1"/>
</dbReference>
<dbReference type="GO" id="GO:0004386">
    <property type="term" value="F:helicase activity"/>
    <property type="evidence" value="ECO:0007669"/>
    <property type="project" value="UniProtKB-KW"/>
</dbReference>
<organism evidence="7 8">
    <name type="scientific">Pelagicoccus albus</name>
    <dbReference type="NCBI Taxonomy" id="415222"/>
    <lineage>
        <taxon>Bacteria</taxon>
        <taxon>Pseudomonadati</taxon>
        <taxon>Verrucomicrobiota</taxon>
        <taxon>Opitutia</taxon>
        <taxon>Puniceicoccales</taxon>
        <taxon>Pelagicoccaceae</taxon>
        <taxon>Pelagicoccus</taxon>
    </lineage>
</organism>
<evidence type="ECO:0000313" key="8">
    <source>
        <dbReference type="Proteomes" id="UP000526501"/>
    </source>
</evidence>
<dbReference type="GO" id="GO:0016787">
    <property type="term" value="F:hydrolase activity"/>
    <property type="evidence" value="ECO:0007669"/>
    <property type="project" value="UniProtKB-KW"/>
</dbReference>
<dbReference type="InterPro" id="IPR050699">
    <property type="entry name" value="RNA-DNA_Helicase"/>
</dbReference>
<dbReference type="PROSITE" id="PS51192">
    <property type="entry name" value="HELICASE_ATP_BIND_1"/>
    <property type="match status" value="1"/>
</dbReference>
<dbReference type="PANTHER" id="PTHR12131">
    <property type="entry name" value="ATP-DEPENDENT RNA AND DNA HELICASE"/>
    <property type="match status" value="1"/>
</dbReference>
<gene>
    <name evidence="7" type="ORF">H5P27_19355</name>
</gene>
<keyword evidence="4" id="KW-0067">ATP-binding</keyword>
<evidence type="ECO:0000256" key="2">
    <source>
        <dbReference type="ARBA" id="ARBA00022801"/>
    </source>
</evidence>
<dbReference type="RefSeq" id="WP_185662072.1">
    <property type="nucleotide sequence ID" value="NZ_CAWPOO010000013.1"/>
</dbReference>
<protein>
    <submittedName>
        <fullName evidence="7">DEAD/DEAH box helicase</fullName>
    </submittedName>
</protein>
<dbReference type="EMBL" id="JACHVC010000013">
    <property type="protein sequence ID" value="MBC2608222.1"/>
    <property type="molecule type" value="Genomic_DNA"/>
</dbReference>
<dbReference type="GO" id="GO:0005524">
    <property type="term" value="F:ATP binding"/>
    <property type="evidence" value="ECO:0007669"/>
    <property type="project" value="UniProtKB-KW"/>
</dbReference>
<dbReference type="SUPFAM" id="SSF52540">
    <property type="entry name" value="P-loop containing nucleoside triphosphate hydrolases"/>
    <property type="match status" value="1"/>
</dbReference>
<keyword evidence="1" id="KW-0547">Nucleotide-binding</keyword>
<keyword evidence="2" id="KW-0378">Hydrolase</keyword>
<dbReference type="GO" id="GO:0070478">
    <property type="term" value="P:nuclear-transcribed mRNA catabolic process, 3'-5' exonucleolytic nonsense-mediated decay"/>
    <property type="evidence" value="ECO:0007669"/>
    <property type="project" value="TreeGrafter"/>
</dbReference>
<proteinExistence type="predicted"/>
<keyword evidence="3 7" id="KW-0347">Helicase</keyword>
<evidence type="ECO:0000313" key="7">
    <source>
        <dbReference type="EMBL" id="MBC2608222.1"/>
    </source>
</evidence>
<evidence type="ECO:0000256" key="4">
    <source>
        <dbReference type="ARBA" id="ARBA00022840"/>
    </source>
</evidence>
<dbReference type="SMART" id="SM00490">
    <property type="entry name" value="HELICc"/>
    <property type="match status" value="1"/>
</dbReference>
<evidence type="ECO:0000256" key="3">
    <source>
        <dbReference type="ARBA" id="ARBA00022806"/>
    </source>
</evidence>
<dbReference type="InterPro" id="IPR001650">
    <property type="entry name" value="Helicase_C-like"/>
</dbReference>
<evidence type="ECO:0000259" key="5">
    <source>
        <dbReference type="PROSITE" id="PS51192"/>
    </source>
</evidence>
<evidence type="ECO:0000259" key="6">
    <source>
        <dbReference type="PROSITE" id="PS51194"/>
    </source>
</evidence>
<dbReference type="GO" id="GO:0055087">
    <property type="term" value="C:Ski complex"/>
    <property type="evidence" value="ECO:0007669"/>
    <property type="project" value="TreeGrafter"/>
</dbReference>
<dbReference type="Proteomes" id="UP000526501">
    <property type="component" value="Unassembled WGS sequence"/>
</dbReference>